<name>A0A8H3G949_9AGAM</name>
<feature type="region of interest" description="Disordered" evidence="1">
    <location>
        <begin position="55"/>
        <end position="107"/>
    </location>
</feature>
<sequence>MALTVILIEYLKSNISNSYSSLIFAMPSSQILAYPSVSARLSDLQYQTNISNVPLHASSHGRAGESEEMLKRGLSQTAGPGRTSALAGLPSSSNQPLSGDPLMMRRK</sequence>
<proteinExistence type="predicted"/>
<evidence type="ECO:0000313" key="2">
    <source>
        <dbReference type="EMBL" id="CAE6443723.1"/>
    </source>
</evidence>
<evidence type="ECO:0000313" key="3">
    <source>
        <dbReference type="Proteomes" id="UP000663853"/>
    </source>
</evidence>
<dbReference type="EMBL" id="CAJMXA010000813">
    <property type="protein sequence ID" value="CAE6443723.1"/>
    <property type="molecule type" value="Genomic_DNA"/>
</dbReference>
<gene>
    <name evidence="2" type="ORF">RDB_LOCUS39762</name>
</gene>
<dbReference type="Proteomes" id="UP000663853">
    <property type="component" value="Unassembled WGS sequence"/>
</dbReference>
<dbReference type="AlphaFoldDB" id="A0A8H3G949"/>
<evidence type="ECO:0000256" key="1">
    <source>
        <dbReference type="SAM" id="MobiDB-lite"/>
    </source>
</evidence>
<dbReference type="OrthoDB" id="19619at2759"/>
<comment type="caution">
    <text evidence="2">The sequence shown here is derived from an EMBL/GenBank/DDBJ whole genome shotgun (WGS) entry which is preliminary data.</text>
</comment>
<protein>
    <submittedName>
        <fullName evidence="2">Uncharacterized protein</fullName>
    </submittedName>
</protein>
<reference evidence="2" key="1">
    <citation type="submission" date="2021-01" db="EMBL/GenBank/DDBJ databases">
        <authorList>
            <person name="Kaushik A."/>
        </authorList>
    </citation>
    <scope>NUCLEOTIDE SEQUENCE</scope>
    <source>
        <strain evidence="2">AG6-10EEA</strain>
    </source>
</reference>
<feature type="compositionally biased region" description="Basic and acidic residues" evidence="1">
    <location>
        <begin position="62"/>
        <end position="71"/>
    </location>
</feature>
<accession>A0A8H3G949</accession>
<organism evidence="2 3">
    <name type="scientific">Rhizoctonia solani</name>
    <dbReference type="NCBI Taxonomy" id="456999"/>
    <lineage>
        <taxon>Eukaryota</taxon>
        <taxon>Fungi</taxon>
        <taxon>Dikarya</taxon>
        <taxon>Basidiomycota</taxon>
        <taxon>Agaricomycotina</taxon>
        <taxon>Agaricomycetes</taxon>
        <taxon>Cantharellales</taxon>
        <taxon>Ceratobasidiaceae</taxon>
        <taxon>Rhizoctonia</taxon>
    </lineage>
</organism>